<reference evidence="2 3" key="1">
    <citation type="submission" date="2016-10" db="EMBL/GenBank/DDBJ databases">
        <authorList>
            <person name="de Groot N.N."/>
        </authorList>
    </citation>
    <scope>NUCLEOTIDE SEQUENCE [LARGE SCALE GENOMIC DNA]</scope>
    <source>
        <strain evidence="2 3">A52C2</strain>
    </source>
</reference>
<accession>A0A1H9NS30</accession>
<dbReference type="RefSeq" id="WP_092499075.1">
    <property type="nucleotide sequence ID" value="NZ_FOFG01000017.1"/>
</dbReference>
<name>A0A1H9NS30_9HYPH</name>
<sequence length="130" mass="13670">MDEEDDSAAKIAEAFPVLKVRVAFAPGIFIGPGKAALLAAIDETGSIRAAGARFAMSYRRAWTLVSELNAMFDEPLVSAGAGGRGGGGAKLTETGRFVMERFRSIEAAARAAAADDVERLTGRLKRESPP</sequence>
<organism evidence="2 3">
    <name type="scientific">Faunimonas pinastri</name>
    <dbReference type="NCBI Taxonomy" id="1855383"/>
    <lineage>
        <taxon>Bacteria</taxon>
        <taxon>Pseudomonadati</taxon>
        <taxon>Pseudomonadota</taxon>
        <taxon>Alphaproteobacteria</taxon>
        <taxon>Hyphomicrobiales</taxon>
        <taxon>Afifellaceae</taxon>
        <taxon>Faunimonas</taxon>
    </lineage>
</organism>
<dbReference type="Proteomes" id="UP000199647">
    <property type="component" value="Unassembled WGS sequence"/>
</dbReference>
<evidence type="ECO:0000313" key="2">
    <source>
        <dbReference type="EMBL" id="SER38780.1"/>
    </source>
</evidence>
<dbReference type="InterPro" id="IPR036390">
    <property type="entry name" value="WH_DNA-bd_sf"/>
</dbReference>
<dbReference type="PANTHER" id="PTHR30432:SF1">
    <property type="entry name" value="DNA-BINDING TRANSCRIPTIONAL DUAL REGULATOR MODE"/>
    <property type="match status" value="1"/>
</dbReference>
<protein>
    <submittedName>
        <fullName evidence="2">Molybdate transport system regulatory protein</fullName>
    </submittedName>
</protein>
<dbReference type="InterPro" id="IPR036388">
    <property type="entry name" value="WH-like_DNA-bd_sf"/>
</dbReference>
<dbReference type="EMBL" id="FOFG01000017">
    <property type="protein sequence ID" value="SER38780.1"/>
    <property type="molecule type" value="Genomic_DNA"/>
</dbReference>
<proteinExistence type="predicted"/>
<feature type="domain" description="HTH lysR-type" evidence="1">
    <location>
        <begin position="37"/>
        <end position="96"/>
    </location>
</feature>
<dbReference type="AlphaFoldDB" id="A0A1H9NS30"/>
<dbReference type="STRING" id="1855383.SAMN05216548_11725"/>
<dbReference type="OrthoDB" id="9800709at2"/>
<dbReference type="SUPFAM" id="SSF46785">
    <property type="entry name" value="Winged helix' DNA-binding domain"/>
    <property type="match status" value="1"/>
</dbReference>
<evidence type="ECO:0000259" key="1">
    <source>
        <dbReference type="Pfam" id="PF00126"/>
    </source>
</evidence>
<keyword evidence="3" id="KW-1185">Reference proteome</keyword>
<dbReference type="PANTHER" id="PTHR30432">
    <property type="entry name" value="TRANSCRIPTIONAL REGULATOR MODE"/>
    <property type="match status" value="1"/>
</dbReference>
<dbReference type="InterPro" id="IPR051815">
    <property type="entry name" value="Molybdate_resp_trans_reg"/>
</dbReference>
<dbReference type="InterPro" id="IPR000847">
    <property type="entry name" value="LysR_HTH_N"/>
</dbReference>
<dbReference type="Pfam" id="PF00126">
    <property type="entry name" value="HTH_1"/>
    <property type="match status" value="1"/>
</dbReference>
<dbReference type="Gene3D" id="1.10.10.10">
    <property type="entry name" value="Winged helix-like DNA-binding domain superfamily/Winged helix DNA-binding domain"/>
    <property type="match status" value="1"/>
</dbReference>
<gene>
    <name evidence="2" type="ORF">SAMN05216548_11725</name>
</gene>
<evidence type="ECO:0000313" key="3">
    <source>
        <dbReference type="Proteomes" id="UP000199647"/>
    </source>
</evidence>
<dbReference type="GO" id="GO:0003700">
    <property type="term" value="F:DNA-binding transcription factor activity"/>
    <property type="evidence" value="ECO:0007669"/>
    <property type="project" value="InterPro"/>
</dbReference>